<proteinExistence type="predicted"/>
<keyword evidence="3" id="KW-0175">Coiled coil</keyword>
<dbReference type="KEGG" id="amyt:AMYT_1910"/>
<evidence type="ECO:0000259" key="5">
    <source>
        <dbReference type="PROSITE" id="PS50109"/>
    </source>
</evidence>
<evidence type="ECO:0000256" key="3">
    <source>
        <dbReference type="SAM" id="Coils"/>
    </source>
</evidence>
<dbReference type="InterPro" id="IPR003594">
    <property type="entry name" value="HATPase_dom"/>
</dbReference>
<dbReference type="InterPro" id="IPR005467">
    <property type="entry name" value="His_kinase_dom"/>
</dbReference>
<dbReference type="EC" id="2.7.13.3" evidence="2"/>
<keyword evidence="4" id="KW-0472">Membrane</keyword>
<evidence type="ECO:0000256" key="4">
    <source>
        <dbReference type="SAM" id="Phobius"/>
    </source>
</evidence>
<evidence type="ECO:0000256" key="1">
    <source>
        <dbReference type="ARBA" id="ARBA00000085"/>
    </source>
</evidence>
<dbReference type="InterPro" id="IPR004358">
    <property type="entry name" value="Sig_transdc_His_kin-like_C"/>
</dbReference>
<dbReference type="SUPFAM" id="SSF55874">
    <property type="entry name" value="ATPase domain of HSP90 chaperone/DNA topoisomerase II/histidine kinase"/>
    <property type="match status" value="1"/>
</dbReference>
<protein>
    <recommendedName>
        <fullName evidence="2">histidine kinase</fullName>
        <ecNumber evidence="2">2.7.13.3</ecNumber>
    </recommendedName>
</protein>
<feature type="domain" description="Histidine kinase" evidence="5">
    <location>
        <begin position="136"/>
        <end position="358"/>
    </location>
</feature>
<dbReference type="RefSeq" id="WP_114842319.1">
    <property type="nucleotide sequence ID" value="NZ_CP031219.1"/>
</dbReference>
<feature type="coiled-coil region" evidence="3">
    <location>
        <begin position="68"/>
        <end position="109"/>
    </location>
</feature>
<keyword evidence="7" id="KW-1185">Reference proteome</keyword>
<dbReference type="Gene3D" id="1.10.287.130">
    <property type="match status" value="1"/>
</dbReference>
<name>A0AAX2AFJ6_9BACT</name>
<comment type="catalytic activity">
    <reaction evidence="1">
        <text>ATP + protein L-histidine = ADP + protein N-phospho-L-histidine.</text>
        <dbReference type="EC" id="2.7.13.3"/>
    </reaction>
</comment>
<dbReference type="GO" id="GO:0004673">
    <property type="term" value="F:protein histidine kinase activity"/>
    <property type="evidence" value="ECO:0007669"/>
    <property type="project" value="UniProtKB-EC"/>
</dbReference>
<evidence type="ECO:0000256" key="2">
    <source>
        <dbReference type="ARBA" id="ARBA00012438"/>
    </source>
</evidence>
<organism evidence="6 7">
    <name type="scientific">Malaciobacter mytili LMG 24559</name>
    <dbReference type="NCBI Taxonomy" id="1032238"/>
    <lineage>
        <taxon>Bacteria</taxon>
        <taxon>Pseudomonadati</taxon>
        <taxon>Campylobacterota</taxon>
        <taxon>Epsilonproteobacteria</taxon>
        <taxon>Campylobacterales</taxon>
        <taxon>Arcobacteraceae</taxon>
        <taxon>Malaciobacter</taxon>
    </lineage>
</organism>
<dbReference type="PANTHER" id="PTHR43065:SF42">
    <property type="entry name" value="TWO-COMPONENT SENSOR PPRA"/>
    <property type="match status" value="1"/>
</dbReference>
<dbReference type="AlphaFoldDB" id="A0AAX2AFJ6"/>
<sequence length="359" mass="41890">MIKKLSSIKDLVIIFIITIILWIVLSIIDAFEIVIDFLKLHEDYELDEVLLLFILFGFFFIFYSIRRVKEAISVNRQLKSLNKKLEEKVEEKTKELKLINEHLEEKVKEEVSKNRQKDILLIQNSKMAAFGEMLSLIIHQWKQPLNHISLINIGIELRLKLDQVDNKILEEDTLAIKKQIEHMASTMEEFRNFFMQKEKEVYSVKEAINLAISFIEGIFKFNNVIINLNMEDKKYLTLGYKNELIQVLINLFNNARDIILEKNCKIKTIDLFLHSVNNDIIIEIKDYAGGVSPQIITKIFEPYFTTKSKDKGTGLGLYMCKSILEKVQATIEVENSLISIDNIEYKGANFKITLKKYKG</sequence>
<dbReference type="PROSITE" id="PS50109">
    <property type="entry name" value="HIS_KIN"/>
    <property type="match status" value="1"/>
</dbReference>
<dbReference type="Proteomes" id="UP000290092">
    <property type="component" value="Unassembled WGS sequence"/>
</dbReference>
<reference evidence="6 7" key="1">
    <citation type="submission" date="2017-09" db="EMBL/GenBank/DDBJ databases">
        <title>Genomics of the genus Arcobacter.</title>
        <authorList>
            <person name="Perez-Cataluna A."/>
            <person name="Figueras M.J."/>
            <person name="Salas-Masso N."/>
        </authorList>
    </citation>
    <scope>NUCLEOTIDE SEQUENCE [LARGE SCALE GENOMIC DNA]</scope>
    <source>
        <strain evidence="6 7">CECT 7386</strain>
    </source>
</reference>
<evidence type="ECO:0000313" key="6">
    <source>
        <dbReference type="EMBL" id="RXK12041.1"/>
    </source>
</evidence>
<gene>
    <name evidence="6" type="ORF">CP985_14755</name>
</gene>
<keyword evidence="4" id="KW-0812">Transmembrane</keyword>
<dbReference type="SMART" id="SM00387">
    <property type="entry name" value="HATPase_c"/>
    <property type="match status" value="1"/>
</dbReference>
<comment type="caution">
    <text evidence="6">The sequence shown here is derived from an EMBL/GenBank/DDBJ whole genome shotgun (WGS) entry which is preliminary data.</text>
</comment>
<evidence type="ECO:0000313" key="7">
    <source>
        <dbReference type="Proteomes" id="UP000290092"/>
    </source>
</evidence>
<accession>A0AAX2AFJ6</accession>
<dbReference type="EMBL" id="NXID01000098">
    <property type="protein sequence ID" value="RXK12041.1"/>
    <property type="molecule type" value="Genomic_DNA"/>
</dbReference>
<dbReference type="Gene3D" id="3.30.565.10">
    <property type="entry name" value="Histidine kinase-like ATPase, C-terminal domain"/>
    <property type="match status" value="1"/>
</dbReference>
<dbReference type="Pfam" id="PF02518">
    <property type="entry name" value="HATPase_c"/>
    <property type="match status" value="1"/>
</dbReference>
<feature type="transmembrane region" description="Helical" evidence="4">
    <location>
        <begin position="12"/>
        <end position="37"/>
    </location>
</feature>
<dbReference type="PANTHER" id="PTHR43065">
    <property type="entry name" value="SENSOR HISTIDINE KINASE"/>
    <property type="match status" value="1"/>
</dbReference>
<dbReference type="InterPro" id="IPR036890">
    <property type="entry name" value="HATPase_C_sf"/>
</dbReference>
<dbReference type="PRINTS" id="PR00344">
    <property type="entry name" value="BCTRLSENSOR"/>
</dbReference>
<feature type="transmembrane region" description="Helical" evidence="4">
    <location>
        <begin position="49"/>
        <end position="66"/>
    </location>
</feature>
<keyword evidence="4" id="KW-1133">Transmembrane helix</keyword>